<dbReference type="Pfam" id="PF01547">
    <property type="entry name" value="SBP_bac_1"/>
    <property type="match status" value="1"/>
</dbReference>
<dbReference type="Gene3D" id="3.40.190.10">
    <property type="entry name" value="Periplasmic binding protein-like II"/>
    <property type="match status" value="2"/>
</dbReference>
<evidence type="ECO:0000256" key="3">
    <source>
        <dbReference type="ARBA" id="ARBA00022729"/>
    </source>
</evidence>
<dbReference type="PANTHER" id="PTHR30061">
    <property type="entry name" value="MALTOSE-BINDING PERIPLASMIC PROTEIN"/>
    <property type="match status" value="1"/>
</dbReference>
<gene>
    <name evidence="5" type="ORF">ACFPBZ_27790</name>
</gene>
<evidence type="ECO:0000256" key="4">
    <source>
        <dbReference type="SAM" id="SignalP"/>
    </source>
</evidence>
<organism evidence="5 6">
    <name type="scientific">Actinomycetospora atypica</name>
    <dbReference type="NCBI Taxonomy" id="1290095"/>
    <lineage>
        <taxon>Bacteria</taxon>
        <taxon>Bacillati</taxon>
        <taxon>Actinomycetota</taxon>
        <taxon>Actinomycetes</taxon>
        <taxon>Pseudonocardiales</taxon>
        <taxon>Pseudonocardiaceae</taxon>
        <taxon>Actinomycetospora</taxon>
    </lineage>
</organism>
<accession>A0ABV9YWR3</accession>
<dbReference type="RefSeq" id="WP_378039359.1">
    <property type="nucleotide sequence ID" value="NZ_JBHSIV010000055.1"/>
</dbReference>
<dbReference type="PANTHER" id="PTHR30061:SF50">
    <property type="entry name" value="MALTOSE_MALTODEXTRIN-BINDING PERIPLASMIC PROTEIN"/>
    <property type="match status" value="1"/>
</dbReference>
<evidence type="ECO:0000256" key="2">
    <source>
        <dbReference type="ARBA" id="ARBA00022448"/>
    </source>
</evidence>
<dbReference type="SUPFAM" id="SSF53850">
    <property type="entry name" value="Periplasmic binding protein-like II"/>
    <property type="match status" value="1"/>
</dbReference>
<evidence type="ECO:0000313" key="6">
    <source>
        <dbReference type="Proteomes" id="UP001595947"/>
    </source>
</evidence>
<evidence type="ECO:0000313" key="5">
    <source>
        <dbReference type="EMBL" id="MFC5066042.1"/>
    </source>
</evidence>
<reference evidence="6" key="1">
    <citation type="journal article" date="2019" name="Int. J. Syst. Evol. Microbiol.">
        <title>The Global Catalogue of Microorganisms (GCM) 10K type strain sequencing project: providing services to taxonomists for standard genome sequencing and annotation.</title>
        <authorList>
            <consortium name="The Broad Institute Genomics Platform"/>
            <consortium name="The Broad Institute Genome Sequencing Center for Infectious Disease"/>
            <person name="Wu L."/>
            <person name="Ma J."/>
        </authorList>
    </citation>
    <scope>NUCLEOTIDE SEQUENCE [LARGE SCALE GENOMIC DNA]</scope>
    <source>
        <strain evidence="6">CGMCC 4.7093</strain>
    </source>
</reference>
<comment type="caution">
    <text evidence="5">The sequence shown here is derived from an EMBL/GenBank/DDBJ whole genome shotgun (WGS) entry which is preliminary data.</text>
</comment>
<name>A0ABV9YWR3_9PSEU</name>
<feature type="signal peptide" evidence="4">
    <location>
        <begin position="1"/>
        <end position="30"/>
    </location>
</feature>
<dbReference type="Proteomes" id="UP001595947">
    <property type="component" value="Unassembled WGS sequence"/>
</dbReference>
<proteinExistence type="inferred from homology"/>
<dbReference type="PROSITE" id="PS51257">
    <property type="entry name" value="PROKAR_LIPOPROTEIN"/>
    <property type="match status" value="1"/>
</dbReference>
<dbReference type="InterPro" id="IPR006059">
    <property type="entry name" value="SBP"/>
</dbReference>
<keyword evidence="3 4" id="KW-0732">Signal</keyword>
<evidence type="ECO:0000256" key="1">
    <source>
        <dbReference type="ARBA" id="ARBA00008520"/>
    </source>
</evidence>
<dbReference type="EMBL" id="JBHSIV010000055">
    <property type="protein sequence ID" value="MFC5066042.1"/>
    <property type="molecule type" value="Genomic_DNA"/>
</dbReference>
<protein>
    <submittedName>
        <fullName evidence="5">Extracellular solute-binding protein</fullName>
    </submittedName>
</protein>
<keyword evidence="6" id="KW-1185">Reference proteome</keyword>
<sequence length="440" mass="46306">MRLRRRGRGPSGAGLPALALTVLASLALLAGCASGPAGPPTLTWYINPDDGGQAEIAKRCTDAAGGRYSIAISTLPRESSDQRQELVRRLAANDSSIDIISLDPPYIPEFAEAGFLAPVPPGVAARVTEGVVPSAIEGASWQGNLVTVPFWANTQLLWYRKSLVADMGLDLSKPVTWDQIIDAASAKGTKVAAQGRRAESLMVWANALVRSGGGQIVLNQAESNPDLIQLGLTQPPAVDAARIMRKLATSPAAVPGFSTSDEDSNSESFQSGDAAFMVNWPFVWSKVTKAAEEGTVGADVPNDYGAALFPQMRPDLPSAPPYGGINLGVGAFSEHPDLAYAATECITNAANGAYYFATNGNPSARVASYSDPEVLAKYPMAPVILQSLTQAKPRPQTAYYAEVSAGLQRAFHPPEAINPGPTNQAAQDLILAVLRKEALL</sequence>
<feature type="chain" id="PRO_5046752982" evidence="4">
    <location>
        <begin position="31"/>
        <end position="440"/>
    </location>
</feature>
<comment type="similarity">
    <text evidence="1">Belongs to the bacterial solute-binding protein 1 family.</text>
</comment>
<keyword evidence="2" id="KW-0813">Transport</keyword>